<comment type="similarity">
    <text evidence="6">Belongs to the peptidase M48 family.</text>
</comment>
<dbReference type="GO" id="GO:0004222">
    <property type="term" value="F:metalloendopeptidase activity"/>
    <property type="evidence" value="ECO:0007669"/>
    <property type="project" value="InterPro"/>
</dbReference>
<keyword evidence="5 6" id="KW-0482">Metalloprotease</keyword>
<dbReference type="EMBL" id="CP046566">
    <property type="protein sequence ID" value="QGW27915.1"/>
    <property type="molecule type" value="Genomic_DNA"/>
</dbReference>
<dbReference type="GO" id="GO:0016020">
    <property type="term" value="C:membrane"/>
    <property type="evidence" value="ECO:0007669"/>
    <property type="project" value="TreeGrafter"/>
</dbReference>
<dbReference type="GO" id="GO:0046872">
    <property type="term" value="F:metal ion binding"/>
    <property type="evidence" value="ECO:0007669"/>
    <property type="project" value="UniProtKB-KW"/>
</dbReference>
<evidence type="ECO:0000256" key="5">
    <source>
        <dbReference type="ARBA" id="ARBA00023049"/>
    </source>
</evidence>
<dbReference type="KEGG" id="fls:GLV81_07205"/>
<dbReference type="InterPro" id="IPR051156">
    <property type="entry name" value="Mito/Outer_Membr_Metalloprot"/>
</dbReference>
<accession>A0A6I6GHM8</accession>
<proteinExistence type="inferred from homology"/>
<evidence type="ECO:0000259" key="7">
    <source>
        <dbReference type="Pfam" id="PF01435"/>
    </source>
</evidence>
<organism evidence="8 9">
    <name type="scientific">Phnomibacter ginsenosidimutans</name>
    <dbReference type="NCBI Taxonomy" id="2676868"/>
    <lineage>
        <taxon>Bacteria</taxon>
        <taxon>Pseudomonadati</taxon>
        <taxon>Bacteroidota</taxon>
        <taxon>Chitinophagia</taxon>
        <taxon>Chitinophagales</taxon>
        <taxon>Chitinophagaceae</taxon>
        <taxon>Phnomibacter</taxon>
    </lineage>
</organism>
<evidence type="ECO:0000256" key="4">
    <source>
        <dbReference type="ARBA" id="ARBA00022833"/>
    </source>
</evidence>
<keyword evidence="1 6" id="KW-0645">Protease</keyword>
<keyword evidence="4 6" id="KW-0862">Zinc</keyword>
<dbReference type="Pfam" id="PF01435">
    <property type="entry name" value="Peptidase_M48"/>
    <property type="match status" value="1"/>
</dbReference>
<dbReference type="PROSITE" id="PS51257">
    <property type="entry name" value="PROKAR_LIPOPROTEIN"/>
    <property type="match status" value="1"/>
</dbReference>
<evidence type="ECO:0000256" key="1">
    <source>
        <dbReference type="ARBA" id="ARBA00022670"/>
    </source>
</evidence>
<evidence type="ECO:0000256" key="3">
    <source>
        <dbReference type="ARBA" id="ARBA00022801"/>
    </source>
</evidence>
<feature type="domain" description="Peptidase M48" evidence="7">
    <location>
        <begin position="85"/>
        <end position="254"/>
    </location>
</feature>
<evidence type="ECO:0000256" key="2">
    <source>
        <dbReference type="ARBA" id="ARBA00022723"/>
    </source>
</evidence>
<reference evidence="8 9" key="1">
    <citation type="submission" date="2019-11" db="EMBL/GenBank/DDBJ databases">
        <authorList>
            <person name="Im W.T."/>
        </authorList>
    </citation>
    <scope>NUCLEOTIDE SEQUENCE [LARGE SCALE GENOMIC DNA]</scope>
    <source>
        <strain evidence="8 9">SB-02</strain>
    </source>
</reference>
<dbReference type="AlphaFoldDB" id="A0A6I6GHM8"/>
<dbReference type="GO" id="GO:0051603">
    <property type="term" value="P:proteolysis involved in protein catabolic process"/>
    <property type="evidence" value="ECO:0007669"/>
    <property type="project" value="TreeGrafter"/>
</dbReference>
<sequence>MKQVWIPLIGGLIFVYACTTNKVTGKKQLNIISSAQMLSLSETQYKQVLQQSKLITGTAHAKKVAEIGKRIAAAVTKYYNDQGMQAEMATYKWEYNLIDSKEVNAWCMPGGKIAVYTGLLPVTKNDDALAVVMGHEVAHALAEHGKQRIHQQLGTELAALGLQGMMAGKPQQTQAAFMTAFGAASTLGVILPFSRKQELEADKLGLQFAAMAGYNPEEAIPLWQRMGELSKGNKPPEFASTHPAEETRIAELQKQMPEAKKLYLSTKGK</sequence>
<dbReference type="RefSeq" id="WP_157478131.1">
    <property type="nucleotide sequence ID" value="NZ_CP046566.1"/>
</dbReference>
<dbReference type="PANTHER" id="PTHR22726:SF1">
    <property type="entry name" value="METALLOENDOPEPTIDASE OMA1, MITOCHONDRIAL"/>
    <property type="match status" value="1"/>
</dbReference>
<comment type="cofactor">
    <cofactor evidence="6">
        <name>Zn(2+)</name>
        <dbReference type="ChEBI" id="CHEBI:29105"/>
    </cofactor>
    <text evidence="6">Binds 1 zinc ion per subunit.</text>
</comment>
<dbReference type="CDD" id="cd07331">
    <property type="entry name" value="M48C_Oma1_like"/>
    <property type="match status" value="1"/>
</dbReference>
<evidence type="ECO:0000313" key="8">
    <source>
        <dbReference type="EMBL" id="QGW27915.1"/>
    </source>
</evidence>
<evidence type="ECO:0000256" key="6">
    <source>
        <dbReference type="RuleBase" id="RU003983"/>
    </source>
</evidence>
<gene>
    <name evidence="8" type="ORF">GLV81_07205</name>
</gene>
<dbReference type="Gene3D" id="3.30.2010.10">
    <property type="entry name" value="Metalloproteases ('zincins'), catalytic domain"/>
    <property type="match status" value="1"/>
</dbReference>
<keyword evidence="3 6" id="KW-0378">Hydrolase</keyword>
<dbReference type="InterPro" id="IPR001915">
    <property type="entry name" value="Peptidase_M48"/>
</dbReference>
<dbReference type="PANTHER" id="PTHR22726">
    <property type="entry name" value="METALLOENDOPEPTIDASE OMA1"/>
    <property type="match status" value="1"/>
</dbReference>
<protein>
    <submittedName>
        <fullName evidence="8">M48 family metalloprotease</fullName>
    </submittedName>
</protein>
<name>A0A6I6GHM8_9BACT</name>
<dbReference type="Proteomes" id="UP000426027">
    <property type="component" value="Chromosome"/>
</dbReference>
<keyword evidence="9" id="KW-1185">Reference proteome</keyword>
<evidence type="ECO:0000313" key="9">
    <source>
        <dbReference type="Proteomes" id="UP000426027"/>
    </source>
</evidence>
<keyword evidence="2" id="KW-0479">Metal-binding</keyword>